<evidence type="ECO:0000256" key="2">
    <source>
        <dbReference type="SAM" id="MobiDB-lite"/>
    </source>
</evidence>
<name>A0A939IWD9_9CORY</name>
<feature type="region of interest" description="Disordered" evidence="2">
    <location>
        <begin position="1"/>
        <end position="61"/>
    </location>
</feature>
<dbReference type="InterPro" id="IPR007139">
    <property type="entry name" value="DUF349"/>
</dbReference>
<dbReference type="AlphaFoldDB" id="A0A939IWD9"/>
<gene>
    <name evidence="3" type="ORF">JZY06_01490</name>
</gene>
<dbReference type="RefSeq" id="WP_207117865.1">
    <property type="nucleotide sequence ID" value="NZ_JAFLEQ010000003.1"/>
</dbReference>
<sequence>METLMTNRPIPTPGPRPGPRPGHTPARPVAPAAPVHRSDPSKWGRVEDNGEVFGTGPDGQEMHVGSWQAGTPAEGLAHYGVRFDDLATEVELMVTRLSTHPEEAGSIKKAATQLKQSLPTQTVIGDLPSLDKKLDTIITDCDAAGEQVKKQREQRRAAAIARKEELAAEAEQLAENSTEWKAAGDRIKEILAEWKTIKGIDRKTDDKLWKRYAAARDNFDRRRGSHFAELDRTRQAAKRAKEAIIAKAEAIKDSTDWKETARDFRDLMKEWKAAGRAPRDVDDKLWEQFRSAQDHFFNARNAVSEERDKEFIDNAAKKDALIEQYSPLIDPDKDLDTARIKLRELQDKWEEVGFVPRSRIKEFDNKIGELEQRVAKAADELWRRTDPEAQARVAQFTAKVAEFTRQAEEAEAKGNAQKAKKAREQAAQWQEWADTAQNAIDGR</sequence>
<organism evidence="3 4">
    <name type="scientific">Corynebacterium mendelii</name>
    <dbReference type="NCBI Taxonomy" id="2765362"/>
    <lineage>
        <taxon>Bacteria</taxon>
        <taxon>Bacillati</taxon>
        <taxon>Actinomycetota</taxon>
        <taxon>Actinomycetes</taxon>
        <taxon>Mycobacteriales</taxon>
        <taxon>Corynebacteriaceae</taxon>
        <taxon>Corynebacterium</taxon>
    </lineage>
</organism>
<feature type="compositionally biased region" description="Low complexity" evidence="2">
    <location>
        <begin position="425"/>
        <end position="437"/>
    </location>
</feature>
<protein>
    <submittedName>
        <fullName evidence="3">DUF349 domain-containing protein</fullName>
    </submittedName>
</protein>
<keyword evidence="1" id="KW-0175">Coiled coil</keyword>
<evidence type="ECO:0000313" key="4">
    <source>
        <dbReference type="Proteomes" id="UP000664332"/>
    </source>
</evidence>
<dbReference type="EMBL" id="JAFLEQ010000003">
    <property type="protein sequence ID" value="MBN9643310.1"/>
    <property type="molecule type" value="Genomic_DNA"/>
</dbReference>
<accession>A0A939IWD9</accession>
<dbReference type="Pfam" id="PF03993">
    <property type="entry name" value="DUF349"/>
    <property type="match status" value="3"/>
</dbReference>
<feature type="region of interest" description="Disordered" evidence="2">
    <location>
        <begin position="409"/>
        <end position="443"/>
    </location>
</feature>
<reference evidence="3" key="1">
    <citation type="submission" date="2021-03" db="EMBL/GenBank/DDBJ databases">
        <authorList>
            <person name="Sun Q."/>
        </authorList>
    </citation>
    <scope>NUCLEOTIDE SEQUENCE</scope>
    <source>
        <strain evidence="3">CCM 8862</strain>
    </source>
</reference>
<comment type="caution">
    <text evidence="3">The sequence shown here is derived from an EMBL/GenBank/DDBJ whole genome shotgun (WGS) entry which is preliminary data.</text>
</comment>
<evidence type="ECO:0000256" key="1">
    <source>
        <dbReference type="SAM" id="Coils"/>
    </source>
</evidence>
<feature type="compositionally biased region" description="Low complexity" evidence="2">
    <location>
        <begin position="23"/>
        <end position="35"/>
    </location>
</feature>
<feature type="compositionally biased region" description="Pro residues" evidence="2">
    <location>
        <begin position="10"/>
        <end position="22"/>
    </location>
</feature>
<proteinExistence type="predicted"/>
<evidence type="ECO:0000313" key="3">
    <source>
        <dbReference type="EMBL" id="MBN9643310.1"/>
    </source>
</evidence>
<keyword evidence="4" id="KW-1185">Reference proteome</keyword>
<feature type="compositionally biased region" description="Basic and acidic residues" evidence="2">
    <location>
        <begin position="36"/>
        <end position="48"/>
    </location>
</feature>
<feature type="coiled-coil region" evidence="1">
    <location>
        <begin position="149"/>
        <end position="183"/>
    </location>
</feature>
<dbReference type="Proteomes" id="UP000664332">
    <property type="component" value="Unassembled WGS sequence"/>
</dbReference>